<name>A0A5A9XEH2_9BACT</name>
<protein>
    <submittedName>
        <fullName evidence="1">Pyridine nucleotide-disulfide oxidoreductase</fullName>
    </submittedName>
</protein>
<organism evidence="1 2">
    <name type="scientific">Oryzomonas rubra</name>
    <dbReference type="NCBI Taxonomy" id="2509454"/>
    <lineage>
        <taxon>Bacteria</taxon>
        <taxon>Pseudomonadati</taxon>
        <taxon>Thermodesulfobacteriota</taxon>
        <taxon>Desulfuromonadia</taxon>
        <taxon>Geobacterales</taxon>
        <taxon>Geobacteraceae</taxon>
        <taxon>Oryzomonas</taxon>
    </lineage>
</organism>
<gene>
    <name evidence="1" type="ORF">ET418_11380</name>
</gene>
<evidence type="ECO:0000313" key="1">
    <source>
        <dbReference type="EMBL" id="KAA0891376.1"/>
    </source>
</evidence>
<evidence type="ECO:0000313" key="2">
    <source>
        <dbReference type="Proteomes" id="UP000324298"/>
    </source>
</evidence>
<dbReference type="InterPro" id="IPR036188">
    <property type="entry name" value="FAD/NAD-bd_sf"/>
</dbReference>
<dbReference type="RefSeq" id="WP_149307739.1">
    <property type="nucleotide sequence ID" value="NZ_SRSD01000006.1"/>
</dbReference>
<proteinExistence type="predicted"/>
<accession>A0A5A9XEH2</accession>
<dbReference type="AlphaFoldDB" id="A0A5A9XEH2"/>
<sequence>MASDQYDVVIIGTGPAALGAAFHLTDRLPAISILMIDKEAICSGGLLNDCKQNYSFPIGFAEEYWTREEAERLLPLVEDKLQPVFKERHNLETYRRRAERIGVTLYDIRQAHVGTDQSTFLIQRLMAELAGRGVNILLKREVTDVREADHGAELTIDGAERIRADTVIMAPGRKGFGFLQRVMEQLGIPYIDNIVDVGIRVETRLANYPIVRDYYDPKFYFPERVRTFCTNSGHARVVLERYEDFSLVNGHALSERKSGNDLVNFALLKTIGLKDPVRSGQQMALFLGRLAHEIGGGRPLMQRVGDFRMGKRSSTETFNDDLYSFRPTCPVTAGDLGLAVPAKIMRHIWAALKKLDTIVPGVLHPSTIMYYPEIKMYANKPSFVDPHFRVSPHLYMVGDGAGTSRGITGAWASGIRAAEGVVKARGQG</sequence>
<dbReference type="PANTHER" id="PTHR43106">
    <property type="entry name" value="DEHYDROGENASE-RELATED"/>
    <property type="match status" value="1"/>
</dbReference>
<keyword evidence="2" id="KW-1185">Reference proteome</keyword>
<dbReference type="OrthoDB" id="9772594at2"/>
<dbReference type="PANTHER" id="PTHR43106:SF1">
    <property type="entry name" value="DEHYDROGENASE-RELATED"/>
    <property type="match status" value="1"/>
</dbReference>
<comment type="caution">
    <text evidence="1">The sequence shown here is derived from an EMBL/GenBank/DDBJ whole genome shotgun (WGS) entry which is preliminary data.</text>
</comment>
<reference evidence="1 2" key="1">
    <citation type="submission" date="2019-04" db="EMBL/GenBank/DDBJ databases">
        <title>Geobacter ruber sp. nov., ferric-reducing bacteria isolated from paddy soil.</title>
        <authorList>
            <person name="Xu Z."/>
            <person name="Masuda Y."/>
            <person name="Itoh H."/>
            <person name="Senoo K."/>
        </authorList>
    </citation>
    <scope>NUCLEOTIDE SEQUENCE [LARGE SCALE GENOMIC DNA]</scope>
    <source>
        <strain evidence="1 2">Red88</strain>
    </source>
</reference>
<dbReference type="Gene3D" id="3.50.50.60">
    <property type="entry name" value="FAD/NAD(P)-binding domain"/>
    <property type="match status" value="2"/>
</dbReference>
<dbReference type="EMBL" id="SRSD01000006">
    <property type="protein sequence ID" value="KAA0891376.1"/>
    <property type="molecule type" value="Genomic_DNA"/>
</dbReference>
<dbReference type="Proteomes" id="UP000324298">
    <property type="component" value="Unassembled WGS sequence"/>
</dbReference>
<dbReference type="SUPFAM" id="SSF51905">
    <property type="entry name" value="FAD/NAD(P)-binding domain"/>
    <property type="match status" value="1"/>
</dbReference>